<dbReference type="SMART" id="SM00073">
    <property type="entry name" value="HPT"/>
    <property type="match status" value="1"/>
</dbReference>
<dbReference type="InterPro" id="IPR036641">
    <property type="entry name" value="HPT_dom_sf"/>
</dbReference>
<evidence type="ECO:0000256" key="8">
    <source>
        <dbReference type="ARBA" id="ARBA00022741"/>
    </source>
</evidence>
<dbReference type="InterPro" id="IPR036097">
    <property type="entry name" value="HisK_dim/P_sf"/>
</dbReference>
<keyword evidence="5 17" id="KW-0597">Phosphoprotein</keyword>
<evidence type="ECO:0000259" key="19">
    <source>
        <dbReference type="PROSITE" id="PS50109"/>
    </source>
</evidence>
<dbReference type="SUPFAM" id="SSF55785">
    <property type="entry name" value="PYP-like sensor domain (PAS domain)"/>
    <property type="match status" value="3"/>
</dbReference>
<dbReference type="Pfam" id="PF01627">
    <property type="entry name" value="Hpt"/>
    <property type="match status" value="1"/>
</dbReference>
<evidence type="ECO:0000313" key="24">
    <source>
        <dbReference type="EMBL" id="MBK1619797.1"/>
    </source>
</evidence>
<evidence type="ECO:0000256" key="18">
    <source>
        <dbReference type="SAM" id="MobiDB-lite"/>
    </source>
</evidence>
<keyword evidence="6" id="KW-0808">Transferase</keyword>
<comment type="subunit">
    <text evidence="14">At low DSF concentrations, interacts with RpfF.</text>
</comment>
<dbReference type="Gene3D" id="1.20.120.160">
    <property type="entry name" value="HPT domain"/>
    <property type="match status" value="1"/>
</dbReference>
<keyword evidence="9" id="KW-0418">Kinase</keyword>
<evidence type="ECO:0000256" key="2">
    <source>
        <dbReference type="ARBA" id="ARBA00004651"/>
    </source>
</evidence>
<feature type="domain" description="PAC" evidence="22">
    <location>
        <begin position="92"/>
        <end position="145"/>
    </location>
</feature>
<dbReference type="GO" id="GO:0000155">
    <property type="term" value="F:phosphorelay sensor kinase activity"/>
    <property type="evidence" value="ECO:0007669"/>
    <property type="project" value="InterPro"/>
</dbReference>
<feature type="region of interest" description="Disordered" evidence="18">
    <location>
        <begin position="1086"/>
        <end position="1105"/>
    </location>
</feature>
<dbReference type="PROSITE" id="PS50109">
    <property type="entry name" value="HIS_KIN"/>
    <property type="match status" value="1"/>
</dbReference>
<dbReference type="EC" id="2.7.13.3" evidence="3"/>
<evidence type="ECO:0000256" key="13">
    <source>
        <dbReference type="ARBA" id="ARBA00023136"/>
    </source>
</evidence>
<dbReference type="SMART" id="SM00388">
    <property type="entry name" value="HisKA"/>
    <property type="match status" value="1"/>
</dbReference>
<feature type="domain" description="Response regulatory" evidence="20">
    <location>
        <begin position="809"/>
        <end position="925"/>
    </location>
</feature>
<feature type="domain" description="Histidine kinase" evidence="19">
    <location>
        <begin position="420"/>
        <end position="641"/>
    </location>
</feature>
<evidence type="ECO:0000256" key="1">
    <source>
        <dbReference type="ARBA" id="ARBA00000085"/>
    </source>
</evidence>
<dbReference type="SMART" id="SM00086">
    <property type="entry name" value="PAC"/>
    <property type="match status" value="3"/>
</dbReference>
<evidence type="ECO:0000313" key="25">
    <source>
        <dbReference type="Proteomes" id="UP001138768"/>
    </source>
</evidence>
<evidence type="ECO:0000256" key="4">
    <source>
        <dbReference type="ARBA" id="ARBA00022475"/>
    </source>
</evidence>
<dbReference type="PRINTS" id="PR00344">
    <property type="entry name" value="BCTRLSENSOR"/>
</dbReference>
<dbReference type="Gene3D" id="3.30.450.20">
    <property type="entry name" value="PAS domain"/>
    <property type="match status" value="3"/>
</dbReference>
<evidence type="ECO:0000259" key="20">
    <source>
        <dbReference type="PROSITE" id="PS50110"/>
    </source>
</evidence>
<dbReference type="PROSITE" id="PS50112">
    <property type="entry name" value="PAS"/>
    <property type="match status" value="3"/>
</dbReference>
<evidence type="ECO:0000259" key="22">
    <source>
        <dbReference type="PROSITE" id="PS50113"/>
    </source>
</evidence>
<comment type="catalytic activity">
    <reaction evidence="1">
        <text>ATP + protein L-histidine = ADP + protein N-phospho-L-histidine.</text>
        <dbReference type="EC" id="2.7.13.3"/>
    </reaction>
</comment>
<dbReference type="InterPro" id="IPR000014">
    <property type="entry name" value="PAS"/>
</dbReference>
<keyword evidence="8" id="KW-0547">Nucleotide-binding</keyword>
<feature type="modified residue" description="4-aspartylphosphate" evidence="17">
    <location>
        <position position="858"/>
    </location>
</feature>
<dbReference type="FunFam" id="3.30.565.10:FF:000010">
    <property type="entry name" value="Sensor histidine kinase RcsC"/>
    <property type="match status" value="1"/>
</dbReference>
<keyword evidence="13" id="KW-0472">Membrane</keyword>
<dbReference type="SMART" id="SM00387">
    <property type="entry name" value="HATPase_c"/>
    <property type="match status" value="1"/>
</dbReference>
<dbReference type="PANTHER" id="PTHR45339:SF1">
    <property type="entry name" value="HYBRID SIGNAL TRANSDUCTION HISTIDINE KINASE J"/>
    <property type="match status" value="1"/>
</dbReference>
<proteinExistence type="predicted"/>
<keyword evidence="12" id="KW-0902">Two-component regulatory system</keyword>
<feature type="domain" description="HPt" evidence="23">
    <location>
        <begin position="990"/>
        <end position="1089"/>
    </location>
</feature>
<dbReference type="CDD" id="cd17546">
    <property type="entry name" value="REC_hyHK_CKI1_RcsC-like"/>
    <property type="match status" value="2"/>
</dbReference>
<feature type="domain" description="PAS" evidence="21">
    <location>
        <begin position="15"/>
        <end position="88"/>
    </location>
</feature>
<evidence type="ECO:0000256" key="9">
    <source>
        <dbReference type="ARBA" id="ARBA00022777"/>
    </source>
</evidence>
<evidence type="ECO:0000259" key="23">
    <source>
        <dbReference type="PROSITE" id="PS50894"/>
    </source>
</evidence>
<feature type="compositionally biased region" description="Low complexity" evidence="18">
    <location>
        <begin position="947"/>
        <end position="964"/>
    </location>
</feature>
<dbReference type="Proteomes" id="UP001138768">
    <property type="component" value="Unassembled WGS sequence"/>
</dbReference>
<feature type="compositionally biased region" description="Low complexity" evidence="18">
    <location>
        <begin position="1086"/>
        <end position="1103"/>
    </location>
</feature>
<dbReference type="InterPro" id="IPR036890">
    <property type="entry name" value="HATPase_C_sf"/>
</dbReference>
<dbReference type="InterPro" id="IPR005467">
    <property type="entry name" value="His_kinase_dom"/>
</dbReference>
<dbReference type="Pfam" id="PF08447">
    <property type="entry name" value="PAS_3"/>
    <property type="match status" value="2"/>
</dbReference>
<dbReference type="InterPro" id="IPR000700">
    <property type="entry name" value="PAS-assoc_C"/>
</dbReference>
<dbReference type="Pfam" id="PF00512">
    <property type="entry name" value="HisKA"/>
    <property type="match status" value="1"/>
</dbReference>
<dbReference type="CDD" id="cd00130">
    <property type="entry name" value="PAS"/>
    <property type="match status" value="3"/>
</dbReference>
<evidence type="ECO:0000259" key="21">
    <source>
        <dbReference type="PROSITE" id="PS50112"/>
    </source>
</evidence>
<evidence type="ECO:0000256" key="7">
    <source>
        <dbReference type="ARBA" id="ARBA00022692"/>
    </source>
</evidence>
<dbReference type="PANTHER" id="PTHR45339">
    <property type="entry name" value="HYBRID SIGNAL TRANSDUCTION HISTIDINE KINASE J"/>
    <property type="match status" value="1"/>
</dbReference>
<name>A0A9X0WA06_9GAMM</name>
<dbReference type="InterPro" id="IPR004358">
    <property type="entry name" value="Sig_transdc_His_kin-like_C"/>
</dbReference>
<evidence type="ECO:0000256" key="6">
    <source>
        <dbReference type="ARBA" id="ARBA00022679"/>
    </source>
</evidence>
<dbReference type="SUPFAM" id="SSF47226">
    <property type="entry name" value="Histidine-containing phosphotransfer domain, HPT domain"/>
    <property type="match status" value="1"/>
</dbReference>
<dbReference type="InterPro" id="IPR008207">
    <property type="entry name" value="Sig_transdc_His_kin_Hpt_dom"/>
</dbReference>
<dbReference type="FunFam" id="1.10.287.130:FF:000002">
    <property type="entry name" value="Two-component osmosensing histidine kinase"/>
    <property type="match status" value="1"/>
</dbReference>
<accession>A0A9X0WA06</accession>
<evidence type="ECO:0000256" key="10">
    <source>
        <dbReference type="ARBA" id="ARBA00022840"/>
    </source>
</evidence>
<dbReference type="Pfam" id="PF00072">
    <property type="entry name" value="Response_reg"/>
    <property type="match status" value="2"/>
</dbReference>
<dbReference type="EMBL" id="NRRY01000026">
    <property type="protein sequence ID" value="MBK1619797.1"/>
    <property type="molecule type" value="Genomic_DNA"/>
</dbReference>
<organism evidence="24 25">
    <name type="scientific">Lamprobacter modestohalophilus</name>
    <dbReference type="NCBI Taxonomy" id="1064514"/>
    <lineage>
        <taxon>Bacteria</taxon>
        <taxon>Pseudomonadati</taxon>
        <taxon>Pseudomonadota</taxon>
        <taxon>Gammaproteobacteria</taxon>
        <taxon>Chromatiales</taxon>
        <taxon>Chromatiaceae</taxon>
        <taxon>Lamprobacter</taxon>
    </lineage>
</organism>
<keyword evidence="7" id="KW-0812">Transmembrane</keyword>
<dbReference type="InterPro" id="IPR001789">
    <property type="entry name" value="Sig_transdc_resp-reg_receiver"/>
</dbReference>
<dbReference type="GO" id="GO:0005524">
    <property type="term" value="F:ATP binding"/>
    <property type="evidence" value="ECO:0007669"/>
    <property type="project" value="UniProtKB-KW"/>
</dbReference>
<dbReference type="PROSITE" id="PS50894">
    <property type="entry name" value="HPT"/>
    <property type="match status" value="1"/>
</dbReference>
<evidence type="ECO:0000256" key="14">
    <source>
        <dbReference type="ARBA" id="ARBA00064003"/>
    </source>
</evidence>
<evidence type="ECO:0000256" key="16">
    <source>
        <dbReference type="PROSITE-ProRule" id="PRU00110"/>
    </source>
</evidence>
<dbReference type="InterPro" id="IPR013656">
    <property type="entry name" value="PAS_4"/>
</dbReference>
<evidence type="ECO:0000256" key="3">
    <source>
        <dbReference type="ARBA" id="ARBA00012438"/>
    </source>
</evidence>
<comment type="caution">
    <text evidence="24">The sequence shown here is derived from an EMBL/GenBank/DDBJ whole genome shotgun (WGS) entry which is preliminary data.</text>
</comment>
<sequence>MAVTLNASFSALDENECRLSDIIRGTKVGTWEWRIDTGETHFNERWAEILGYSLKELSPVSIETWLSLAHPDDLTESQALLERHFRGESDLYECEARMRHKDGHWVWVLDIGKVARWSKDGQPLSMSGIHLDITQRKQAEIAVAQYRRQLETLIGNLPGIAFRCRNDDDWTMEFMSEQTQALTGYAPAELIGNRQTSFAALIEPDDRERVWSQVQQALAARQAHDIEYRIRDREQQVHWVMERGIGIWAADGSLEALEGFITDMTERYQAQARLTRSEARLSALIDNAPIGIALVGADRRAVLVNRALTEFLGRSAAELADLRFEEFTHPEDREKDVQLFGELMRGERTFYALSKRYLRPDGSEVRGSLRVTLVPAAEGEPFLPLAMVEDIREQQRAEEERIARESAESANRAKSEFLANMSHEVRTSMNAILGMTHLALQTALDTKQRNYIEKAYRSAEALLGILNDILDFSKIEAGRLTLEQVELSLDEVFGNLATVIGFKAEHKGLELIFDLPPELPSALVGDPLRLSQILTNLANNAVKFTEQGEIIIGAEVLAQDAETCRLHFIVRDTGIGLSAEQQAKLYQPFSQADTSTTRRYGGTGLGLTISKDLCELMGGAIWVESRLGVGSSFHFTAQLGKQQGIPRQAPIALHELAALRVLVVDDNASARETLSAMLTSLGLHVESVASGDEALQRLRETTDLHDLMLLDWKMPGLDGLATARAILARTDSTPPPALLMVTAYGREEAMAAAEDLDIRGFLTKPATPSELLDAISHALGRPLTPAPRPRKRHDRGASAADIARLQGAKVLLVEDNAINQELALELLTSNGLRVEVVNDGQEALARLEQESFDGVLMDCQMPVMDGYEATRRLRQDPRFAELPVIAMTANALAGDREKVLAAGMNDYVAKPVNVSVLFQTLAHWVRPGLPDPGASAQSSGPESVPEAGSGSLATAAPAPAVPGPSEAEAPALLALDGFDTAAGLERVQGNRALYLKLLHKVAQTHGEDLTGIDAAVAGGNWEQAQCLIHRLKGVAGNLGAEALQRACTRLEASAKQRTADPDAQAAVERELARVLAAIATLPAAMPTPRAASPATPASPANAMESPQPEQVLAELAVLIEDSSFAAGSRLEAERLLLERAGLRHEAQQLQAALEDFDFETAQTLLEEIRTAEAADQP</sequence>
<comment type="subcellular location">
    <subcellularLocation>
        <location evidence="2">Cell membrane</location>
        <topology evidence="2">Multi-pass membrane protein</topology>
    </subcellularLocation>
</comment>
<keyword evidence="10" id="KW-0067">ATP-binding</keyword>
<dbReference type="Pfam" id="PF02518">
    <property type="entry name" value="HATPase_c"/>
    <property type="match status" value="1"/>
</dbReference>
<feature type="domain" description="PAS" evidence="21">
    <location>
        <begin position="277"/>
        <end position="347"/>
    </location>
</feature>
<dbReference type="CDD" id="cd16922">
    <property type="entry name" value="HATPase_EvgS-ArcB-TorS-like"/>
    <property type="match status" value="1"/>
</dbReference>
<feature type="region of interest" description="Disordered" evidence="18">
    <location>
        <begin position="932"/>
        <end position="964"/>
    </location>
</feature>
<dbReference type="Gene3D" id="3.30.565.10">
    <property type="entry name" value="Histidine kinase-like ATPase, C-terminal domain"/>
    <property type="match status" value="1"/>
</dbReference>
<dbReference type="Gene3D" id="1.10.287.130">
    <property type="match status" value="1"/>
</dbReference>
<gene>
    <name evidence="24" type="ORF">CKO42_15365</name>
</gene>
<feature type="domain" description="PAC" evidence="22">
    <location>
        <begin position="224"/>
        <end position="276"/>
    </location>
</feature>
<dbReference type="GO" id="GO:0005886">
    <property type="term" value="C:plasma membrane"/>
    <property type="evidence" value="ECO:0007669"/>
    <property type="project" value="UniProtKB-SubCell"/>
</dbReference>
<keyword evidence="11" id="KW-1133">Transmembrane helix</keyword>
<protein>
    <recommendedName>
        <fullName evidence="15">Sensory/regulatory protein RpfC</fullName>
        <ecNumber evidence="3">2.7.13.3</ecNumber>
    </recommendedName>
</protein>
<evidence type="ECO:0000256" key="12">
    <source>
        <dbReference type="ARBA" id="ARBA00023012"/>
    </source>
</evidence>
<keyword evidence="25" id="KW-1185">Reference proteome</keyword>
<dbReference type="InterPro" id="IPR001610">
    <property type="entry name" value="PAC"/>
</dbReference>
<dbReference type="SUPFAM" id="SSF52172">
    <property type="entry name" value="CheY-like"/>
    <property type="match status" value="2"/>
</dbReference>
<dbReference type="InterPro" id="IPR011006">
    <property type="entry name" value="CheY-like_superfamily"/>
</dbReference>
<dbReference type="InterPro" id="IPR035965">
    <property type="entry name" value="PAS-like_dom_sf"/>
</dbReference>
<keyword evidence="4" id="KW-1003">Cell membrane</keyword>
<feature type="modified residue" description="Phosphohistidine" evidence="16">
    <location>
        <position position="1029"/>
    </location>
</feature>
<feature type="domain" description="Response regulatory" evidence="20">
    <location>
        <begin position="660"/>
        <end position="779"/>
    </location>
</feature>
<reference evidence="24 25" key="1">
    <citation type="journal article" date="2020" name="Microorganisms">
        <title>Osmotic Adaptation and Compatible Solute Biosynthesis of Phototrophic Bacteria as Revealed from Genome Analyses.</title>
        <authorList>
            <person name="Imhoff J.F."/>
            <person name="Rahn T."/>
            <person name="Kunzel S."/>
            <person name="Keller A."/>
            <person name="Neulinger S.C."/>
        </authorList>
    </citation>
    <scope>NUCLEOTIDE SEQUENCE [LARGE SCALE GENOMIC DNA]</scope>
    <source>
        <strain evidence="24 25">DSM 25653</strain>
    </source>
</reference>
<dbReference type="InterPro" id="IPR003594">
    <property type="entry name" value="HATPase_dom"/>
</dbReference>
<dbReference type="Gene3D" id="3.40.50.2300">
    <property type="match status" value="2"/>
</dbReference>
<dbReference type="InterPro" id="IPR013655">
    <property type="entry name" value="PAS_fold_3"/>
</dbReference>
<dbReference type="Pfam" id="PF08448">
    <property type="entry name" value="PAS_4"/>
    <property type="match status" value="1"/>
</dbReference>
<dbReference type="SMART" id="SM00091">
    <property type="entry name" value="PAS"/>
    <property type="match status" value="3"/>
</dbReference>
<dbReference type="CDD" id="cd00082">
    <property type="entry name" value="HisKA"/>
    <property type="match status" value="1"/>
</dbReference>
<dbReference type="InterPro" id="IPR003661">
    <property type="entry name" value="HisK_dim/P_dom"/>
</dbReference>
<dbReference type="PROSITE" id="PS50110">
    <property type="entry name" value="RESPONSE_REGULATORY"/>
    <property type="match status" value="2"/>
</dbReference>
<feature type="domain" description="PAS" evidence="21">
    <location>
        <begin position="167"/>
        <end position="221"/>
    </location>
</feature>
<dbReference type="RefSeq" id="WP_200245910.1">
    <property type="nucleotide sequence ID" value="NZ_NRRY01000026.1"/>
</dbReference>
<evidence type="ECO:0000256" key="5">
    <source>
        <dbReference type="ARBA" id="ARBA00022553"/>
    </source>
</evidence>
<evidence type="ECO:0000256" key="15">
    <source>
        <dbReference type="ARBA" id="ARBA00068150"/>
    </source>
</evidence>
<feature type="modified residue" description="4-aspartylphosphate" evidence="17">
    <location>
        <position position="711"/>
    </location>
</feature>
<dbReference type="SUPFAM" id="SSF55874">
    <property type="entry name" value="ATPase domain of HSP90 chaperone/DNA topoisomerase II/histidine kinase"/>
    <property type="match status" value="1"/>
</dbReference>
<dbReference type="PROSITE" id="PS50113">
    <property type="entry name" value="PAC"/>
    <property type="match status" value="2"/>
</dbReference>
<evidence type="ECO:0000256" key="11">
    <source>
        <dbReference type="ARBA" id="ARBA00022989"/>
    </source>
</evidence>
<dbReference type="SUPFAM" id="SSF47384">
    <property type="entry name" value="Homodimeric domain of signal transducing histidine kinase"/>
    <property type="match status" value="1"/>
</dbReference>
<dbReference type="SMART" id="SM00448">
    <property type="entry name" value="REC"/>
    <property type="match status" value="2"/>
</dbReference>
<dbReference type="AlphaFoldDB" id="A0A9X0WA06"/>
<dbReference type="NCBIfam" id="TIGR00229">
    <property type="entry name" value="sensory_box"/>
    <property type="match status" value="3"/>
</dbReference>
<evidence type="ECO:0000256" key="17">
    <source>
        <dbReference type="PROSITE-ProRule" id="PRU00169"/>
    </source>
</evidence>